<keyword evidence="1" id="KW-0472">Membrane</keyword>
<dbReference type="InterPro" id="IPR002656">
    <property type="entry name" value="Acyl_transf_3_dom"/>
</dbReference>
<protein>
    <submittedName>
        <fullName evidence="3">Acyltransferase</fullName>
    </submittedName>
</protein>
<dbReference type="EMBL" id="JACRAF010000019">
    <property type="protein sequence ID" value="MBI4921373.1"/>
    <property type="molecule type" value="Genomic_DNA"/>
</dbReference>
<evidence type="ECO:0000313" key="4">
    <source>
        <dbReference type="Proteomes" id="UP000782610"/>
    </source>
</evidence>
<gene>
    <name evidence="3" type="ORF">HY834_06450</name>
</gene>
<accession>A0A933KZV4</accession>
<name>A0A933KZV4_9HYPH</name>
<dbReference type="PANTHER" id="PTHR23028:SF134">
    <property type="entry name" value="PUTATIVE (AFU_ORTHOLOGUE AFUA_4G08520)-RELATED"/>
    <property type="match status" value="1"/>
</dbReference>
<feature type="transmembrane region" description="Helical" evidence="1">
    <location>
        <begin position="329"/>
        <end position="357"/>
    </location>
</feature>
<evidence type="ECO:0000256" key="1">
    <source>
        <dbReference type="SAM" id="Phobius"/>
    </source>
</evidence>
<feature type="transmembrane region" description="Helical" evidence="1">
    <location>
        <begin position="240"/>
        <end position="273"/>
    </location>
</feature>
<feature type="transmembrane region" description="Helical" evidence="1">
    <location>
        <begin position="294"/>
        <end position="317"/>
    </location>
</feature>
<dbReference type="PANTHER" id="PTHR23028">
    <property type="entry name" value="ACETYLTRANSFERASE"/>
    <property type="match status" value="1"/>
</dbReference>
<feature type="transmembrane region" description="Helical" evidence="1">
    <location>
        <begin position="21"/>
        <end position="41"/>
    </location>
</feature>
<feature type="transmembrane region" description="Helical" evidence="1">
    <location>
        <begin position="47"/>
        <end position="70"/>
    </location>
</feature>
<evidence type="ECO:0000313" key="3">
    <source>
        <dbReference type="EMBL" id="MBI4921373.1"/>
    </source>
</evidence>
<comment type="caution">
    <text evidence="3">The sequence shown here is derived from an EMBL/GenBank/DDBJ whole genome shotgun (WGS) entry which is preliminary data.</text>
</comment>
<feature type="transmembrane region" description="Helical" evidence="1">
    <location>
        <begin position="162"/>
        <end position="180"/>
    </location>
</feature>
<feature type="domain" description="Acyltransferase 3" evidence="2">
    <location>
        <begin position="15"/>
        <end position="345"/>
    </location>
</feature>
<keyword evidence="3" id="KW-0012">Acyltransferase</keyword>
<organism evidence="3 4">
    <name type="scientific">Devosia nanyangense</name>
    <dbReference type="NCBI Taxonomy" id="1228055"/>
    <lineage>
        <taxon>Bacteria</taxon>
        <taxon>Pseudomonadati</taxon>
        <taxon>Pseudomonadota</taxon>
        <taxon>Alphaproteobacteria</taxon>
        <taxon>Hyphomicrobiales</taxon>
        <taxon>Devosiaceae</taxon>
        <taxon>Devosia</taxon>
    </lineage>
</organism>
<dbReference type="InterPro" id="IPR050879">
    <property type="entry name" value="Acyltransferase_3"/>
</dbReference>
<feature type="transmembrane region" description="Helical" evidence="1">
    <location>
        <begin position="192"/>
        <end position="220"/>
    </location>
</feature>
<proteinExistence type="predicted"/>
<dbReference type="Pfam" id="PF01757">
    <property type="entry name" value="Acyl_transf_3"/>
    <property type="match status" value="1"/>
</dbReference>
<reference evidence="3" key="1">
    <citation type="submission" date="2020-07" db="EMBL/GenBank/DDBJ databases">
        <title>Huge and variable diversity of episymbiotic CPR bacteria and DPANN archaea in groundwater ecosystems.</title>
        <authorList>
            <person name="He C.Y."/>
            <person name="Keren R."/>
            <person name="Whittaker M."/>
            <person name="Farag I.F."/>
            <person name="Doudna J."/>
            <person name="Cate J.H.D."/>
            <person name="Banfield J.F."/>
        </authorList>
    </citation>
    <scope>NUCLEOTIDE SEQUENCE</scope>
    <source>
        <strain evidence="3">NC_groundwater_1586_Pr3_B-0.1um_66_15</strain>
    </source>
</reference>
<dbReference type="AlphaFoldDB" id="A0A933KZV4"/>
<dbReference type="GO" id="GO:0016747">
    <property type="term" value="F:acyltransferase activity, transferring groups other than amino-acyl groups"/>
    <property type="evidence" value="ECO:0007669"/>
    <property type="project" value="InterPro"/>
</dbReference>
<sequence length="380" mass="41552">MPNTGPLLRATRVGALDGLRGWAALSVVVYHCFWQTFGVLFPETHTLIPALLGNGLMAVAVFLTLSGYVLTTRRWRRNDNPPLLLSAVRRYIRLTLPIIAAVLLVWVLMSLQLTPTKRAFEITGVHSWYDTFARFKPDLMAALSFATLRVYGAALTQNYGPFLWTMVVELWGSLLVFAISQSGRALREPYTPLLLVAVLCLAMFPLAACFPIGALIALLEHDGVLFRGEPSQRESRIATAALLAILVAGALVQMYLPGLLLPALLGVGVFLAVKRSLPAQWFLELPVSTLLGRLSFPLYLVQYAVIISLSALLIVWLEANGMLNLTTALLTALASIAASVGLAVLFLPVELLTLGLLRRIDSAWQRWREPKARGAAVPST</sequence>
<evidence type="ECO:0000259" key="2">
    <source>
        <dbReference type="Pfam" id="PF01757"/>
    </source>
</evidence>
<keyword evidence="3" id="KW-0808">Transferase</keyword>
<keyword evidence="1" id="KW-1133">Transmembrane helix</keyword>
<feature type="transmembrane region" description="Helical" evidence="1">
    <location>
        <begin position="91"/>
        <end position="109"/>
    </location>
</feature>
<dbReference type="Proteomes" id="UP000782610">
    <property type="component" value="Unassembled WGS sequence"/>
</dbReference>
<keyword evidence="1" id="KW-0812">Transmembrane</keyword>